<organism evidence="5 6">
    <name type="scientific">Macrostomum lignano</name>
    <dbReference type="NCBI Taxonomy" id="282301"/>
    <lineage>
        <taxon>Eukaryota</taxon>
        <taxon>Metazoa</taxon>
        <taxon>Spiralia</taxon>
        <taxon>Lophotrochozoa</taxon>
        <taxon>Platyhelminthes</taxon>
        <taxon>Rhabditophora</taxon>
        <taxon>Macrostomorpha</taxon>
        <taxon>Macrostomida</taxon>
        <taxon>Macrostomidae</taxon>
        <taxon>Macrostomum</taxon>
    </lineage>
</organism>
<dbReference type="EMBL" id="NIVC01001519">
    <property type="protein sequence ID" value="PAA66961.1"/>
    <property type="molecule type" value="Genomic_DNA"/>
</dbReference>
<keyword evidence="3" id="KW-0143">Chaperone</keyword>
<evidence type="ECO:0000313" key="5">
    <source>
        <dbReference type="EMBL" id="PAA66961.1"/>
    </source>
</evidence>
<accession>A0A267EZN9</accession>
<evidence type="ECO:0008006" key="7">
    <source>
        <dbReference type="Google" id="ProtNLM"/>
    </source>
</evidence>
<dbReference type="OrthoDB" id="284292at2759"/>
<protein>
    <recommendedName>
        <fullName evidence="7">SDH assembly factor 2</fullName>
    </recommendedName>
</protein>
<dbReference type="Pfam" id="PF03937">
    <property type="entry name" value="Sdh5"/>
    <property type="match status" value="2"/>
</dbReference>
<dbReference type="STRING" id="282301.A0A267EZN9"/>
<evidence type="ECO:0000256" key="2">
    <source>
        <dbReference type="ARBA" id="ARBA00023128"/>
    </source>
</evidence>
<dbReference type="FunFam" id="1.10.150.250:FF:000002">
    <property type="entry name" value="Succinate dehydrogenase assembly factor 2, mitochondrial"/>
    <property type="match status" value="1"/>
</dbReference>
<feature type="non-terminal residue" evidence="5">
    <location>
        <position position="1"/>
    </location>
</feature>
<keyword evidence="2" id="KW-0496">Mitochondrion</keyword>
<dbReference type="InterPro" id="IPR005631">
    <property type="entry name" value="SDH"/>
</dbReference>
<dbReference type="GO" id="GO:0006099">
    <property type="term" value="P:tricarboxylic acid cycle"/>
    <property type="evidence" value="ECO:0007669"/>
    <property type="project" value="TreeGrafter"/>
</dbReference>
<dbReference type="GO" id="GO:0005759">
    <property type="term" value="C:mitochondrial matrix"/>
    <property type="evidence" value="ECO:0007669"/>
    <property type="project" value="UniProtKB-SubCell"/>
</dbReference>
<dbReference type="GO" id="GO:0006121">
    <property type="term" value="P:mitochondrial electron transport, succinate to ubiquinone"/>
    <property type="evidence" value="ECO:0007669"/>
    <property type="project" value="TreeGrafter"/>
</dbReference>
<evidence type="ECO:0000256" key="1">
    <source>
        <dbReference type="ARBA" id="ARBA00004305"/>
    </source>
</evidence>
<dbReference type="InterPro" id="IPR028882">
    <property type="entry name" value="SDHAF2"/>
</dbReference>
<name>A0A267EZN9_9PLAT</name>
<feature type="region of interest" description="Disordered" evidence="4">
    <location>
        <begin position="40"/>
        <end position="62"/>
    </location>
</feature>
<evidence type="ECO:0000256" key="4">
    <source>
        <dbReference type="SAM" id="MobiDB-lite"/>
    </source>
</evidence>
<comment type="subcellular location">
    <subcellularLocation>
        <location evidence="1">Mitochondrion matrix</location>
    </subcellularLocation>
</comment>
<keyword evidence="6" id="KW-1185">Reference proteome</keyword>
<evidence type="ECO:0000256" key="3">
    <source>
        <dbReference type="ARBA" id="ARBA00023186"/>
    </source>
</evidence>
<gene>
    <name evidence="5" type="ORF">BOX15_Mlig033141g2</name>
</gene>
<dbReference type="PANTHER" id="PTHR12469">
    <property type="entry name" value="PROTEIN EMI5 HOMOLOG, MITOCHONDRIAL"/>
    <property type="match status" value="1"/>
</dbReference>
<sequence>LPISRHLIRGSASLPQLLPLRLRPNFRFSRQSTYWSRYFDPPLGDATTEPPQPVHPEPEGLESLPDKKARLLFASRQRRLPDCAGLLHAFADARLESMSAGQTDEFDRLLRLQLPDEELLAYAHGSLTPPPPQLNCLSAFHELAEFARSPPLPLRKRQQQQQKNSAVESVEQQRQRLLYQSRKRGMLENGLLLSCFADRHLPGMSPAQLDMYDAIINEPSNDWDIFYWLTGAKPLPSRYDNEVAKAMIEFVRNEDRESRIRQPDLR</sequence>
<dbReference type="Proteomes" id="UP000215902">
    <property type="component" value="Unassembled WGS sequence"/>
</dbReference>
<dbReference type="SUPFAM" id="SSF109910">
    <property type="entry name" value="YgfY-like"/>
    <property type="match status" value="2"/>
</dbReference>
<dbReference type="InterPro" id="IPR036714">
    <property type="entry name" value="SDH_sf"/>
</dbReference>
<proteinExistence type="inferred from homology"/>
<comment type="caution">
    <text evidence="5">The sequence shown here is derived from an EMBL/GenBank/DDBJ whole genome shotgun (WGS) entry which is preliminary data.</text>
</comment>
<dbReference type="GO" id="GO:0034553">
    <property type="term" value="P:mitochondrial respiratory chain complex II assembly"/>
    <property type="evidence" value="ECO:0007669"/>
    <property type="project" value="TreeGrafter"/>
</dbReference>
<reference evidence="5 6" key="1">
    <citation type="submission" date="2017-06" db="EMBL/GenBank/DDBJ databases">
        <title>A platform for efficient transgenesis in Macrostomum lignano, a flatworm model organism for stem cell research.</title>
        <authorList>
            <person name="Berezikov E."/>
        </authorList>
    </citation>
    <scope>NUCLEOTIDE SEQUENCE [LARGE SCALE GENOMIC DNA]</scope>
    <source>
        <strain evidence="5">DV1</strain>
        <tissue evidence="5">Whole organism</tissue>
    </source>
</reference>
<dbReference type="AlphaFoldDB" id="A0A267EZN9"/>
<dbReference type="Gene3D" id="1.10.150.250">
    <property type="entry name" value="Flavinator of succinate dehydrogenase"/>
    <property type="match status" value="2"/>
</dbReference>
<dbReference type="PANTHER" id="PTHR12469:SF2">
    <property type="entry name" value="SUCCINATE DEHYDROGENASE ASSEMBLY FACTOR 2, MITOCHONDRIAL"/>
    <property type="match status" value="1"/>
</dbReference>
<evidence type="ECO:0000313" key="6">
    <source>
        <dbReference type="Proteomes" id="UP000215902"/>
    </source>
</evidence>
<dbReference type="HAMAP" id="MF_03057">
    <property type="entry name" value="SDHAF2"/>
    <property type="match status" value="1"/>
</dbReference>